<accession>D9Z5R5</accession>
<organism evidence="1">
    <name type="scientific">Escherichia coli</name>
    <dbReference type="NCBI Taxonomy" id="562"/>
    <lineage>
        <taxon>Bacteria</taxon>
        <taxon>Pseudomonadati</taxon>
        <taxon>Pseudomonadota</taxon>
        <taxon>Gammaproteobacteria</taxon>
        <taxon>Enterobacterales</taxon>
        <taxon>Enterobacteriaceae</taxon>
        <taxon>Escherichia</taxon>
    </lineage>
</organism>
<evidence type="ECO:0000313" key="1">
    <source>
        <dbReference type="EMBL" id="ADL14215.1"/>
    </source>
</evidence>
<proteinExistence type="predicted"/>
<protein>
    <submittedName>
        <fullName evidence="1">ArdR</fullName>
    </submittedName>
</protein>
<gene>
    <name evidence="1" type="primary">ardR</name>
</gene>
<reference evidence="1" key="1">
    <citation type="journal article" date="2010" name="PLoS ONE">
        <title>Complete nucleotide sequence of CTX-M-15-plasmids from clinical Escherichia coli isolates: insertional events of transposons and insertion sequences.</title>
        <authorList>
            <person name="Smet A."/>
            <person name="Van Nieuwerburgh F."/>
            <person name="Vandekerckhove T.T."/>
            <person name="Martel A."/>
            <person name="Deforce D."/>
            <person name="Butaye P."/>
            <person name="Haesebrouck F."/>
        </authorList>
    </citation>
    <scope>NUCLEOTIDE SEQUENCE</scope>
    <source>
        <strain evidence="1">L46</strain>
        <plasmid evidence="1">pEC_L46</plasmid>
    </source>
</reference>
<sequence length="141" mass="16426">MSRSGETMLATLQHPTAWQLPDRLMLLELLMFDYRNSDQERYGQQIYHHYRKQGNHRWDTSVHQDSGGQYAIIFRHSFSKKQADGVKRTMIRDETVIRAGTAQELTEATFPDFQDSDILKASDFFKSLIQRKAADVTQTDI</sequence>
<keyword evidence="1" id="KW-0614">Plasmid</keyword>
<geneLocation type="plasmid" evidence="1">
    <name>pEC_L46</name>
</geneLocation>
<name>D9Z5R5_ECOLX</name>
<dbReference type="EMBL" id="GU371929">
    <property type="protein sequence ID" value="ADL14215.1"/>
    <property type="molecule type" value="Genomic_DNA"/>
</dbReference>
<dbReference type="AlphaFoldDB" id="D9Z5R5"/>